<dbReference type="EMBL" id="JYDS01001082">
    <property type="protein sequence ID" value="KRY99699.1"/>
    <property type="molecule type" value="Genomic_DNA"/>
</dbReference>
<sequence length="48" mass="5301">MTLCISSGKRVSRGSELTANARNLNVLLIHVYAICSRWKSDKIPDLGI</sequence>
<keyword evidence="2" id="KW-1185">Reference proteome</keyword>
<dbReference type="Proteomes" id="UP000054805">
    <property type="component" value="Unassembled WGS sequence"/>
</dbReference>
<gene>
    <name evidence="1" type="ORF">T4B_11246</name>
</gene>
<reference evidence="1 2" key="1">
    <citation type="submission" date="2015-01" db="EMBL/GenBank/DDBJ databases">
        <title>Evolution of Trichinella species and genotypes.</title>
        <authorList>
            <person name="Korhonen P.K."/>
            <person name="Edoardo P."/>
            <person name="Giuseppe L.R."/>
            <person name="Gasser R.B."/>
        </authorList>
    </citation>
    <scope>NUCLEOTIDE SEQUENCE [LARGE SCALE GENOMIC DNA]</scope>
    <source>
        <strain evidence="1">ISS588</strain>
    </source>
</reference>
<comment type="caution">
    <text evidence="1">The sequence shown here is derived from an EMBL/GenBank/DDBJ whole genome shotgun (WGS) entry which is preliminary data.</text>
</comment>
<organism evidence="1 2">
    <name type="scientific">Trichinella pseudospiralis</name>
    <name type="common">Parasitic roundworm</name>
    <dbReference type="NCBI Taxonomy" id="6337"/>
    <lineage>
        <taxon>Eukaryota</taxon>
        <taxon>Metazoa</taxon>
        <taxon>Ecdysozoa</taxon>
        <taxon>Nematoda</taxon>
        <taxon>Enoplea</taxon>
        <taxon>Dorylaimia</taxon>
        <taxon>Trichinellida</taxon>
        <taxon>Trichinellidae</taxon>
        <taxon>Trichinella</taxon>
    </lineage>
</organism>
<protein>
    <submittedName>
        <fullName evidence="1">Uncharacterized protein</fullName>
    </submittedName>
</protein>
<accession>A0A0V1GPB4</accession>
<proteinExistence type="predicted"/>
<name>A0A0V1GPB4_TRIPS</name>
<evidence type="ECO:0000313" key="2">
    <source>
        <dbReference type="Proteomes" id="UP000054805"/>
    </source>
</evidence>
<dbReference type="AlphaFoldDB" id="A0A0V1GPB4"/>
<evidence type="ECO:0000313" key="1">
    <source>
        <dbReference type="EMBL" id="KRY99699.1"/>
    </source>
</evidence>